<keyword evidence="4" id="KW-1185">Reference proteome</keyword>
<feature type="region of interest" description="Disordered" evidence="2">
    <location>
        <begin position="328"/>
        <end position="396"/>
    </location>
</feature>
<dbReference type="InterPro" id="IPR019273">
    <property type="entry name" value="Lunapark_Znf"/>
</dbReference>
<dbReference type="AlphaFoldDB" id="A0A6J3MEI2"/>
<dbReference type="GeneID" id="54356723"/>
<evidence type="ECO:0000256" key="1">
    <source>
        <dbReference type="RuleBase" id="RU367073"/>
    </source>
</evidence>
<keyword evidence="1" id="KW-0812">Transmembrane</keyword>
<accession>A0A6J3MEI2</accession>
<keyword evidence="1" id="KW-0863">Zinc-finger</keyword>
<reference evidence="5" key="1">
    <citation type="submission" date="2020-01" db="EMBL/GenBank/DDBJ databases">
        <authorList>
            <consortium name="DOE Joint Genome Institute"/>
            <person name="Haridas S."/>
            <person name="Albert R."/>
            <person name="Binder M."/>
            <person name="Bloem J."/>
            <person name="Labutti K."/>
            <person name="Salamov A."/>
            <person name="Andreopoulos B."/>
            <person name="Baker S.E."/>
            <person name="Barry K."/>
            <person name="Bills G."/>
            <person name="Bluhm B.H."/>
            <person name="Cannon C."/>
            <person name="Castanera R."/>
            <person name="Culley D.E."/>
            <person name="Daum C."/>
            <person name="Ezra D."/>
            <person name="Gonzalez J.B."/>
            <person name="Henrissat B."/>
            <person name="Kuo A."/>
            <person name="Liang C."/>
            <person name="Lipzen A."/>
            <person name="Lutzoni F."/>
            <person name="Magnuson J."/>
            <person name="Mondo S."/>
            <person name="Nolan M."/>
            <person name="Ohm R."/>
            <person name="Pangilinan J."/>
            <person name="Park H.-J."/>
            <person name="Ramirez L."/>
            <person name="Alfaro M."/>
            <person name="Sun H."/>
            <person name="Tritt A."/>
            <person name="Yoshinaga Y."/>
            <person name="Zwiers L.-H."/>
            <person name="Turgeon B.G."/>
            <person name="Goodwin S.B."/>
            <person name="Spatafora J.W."/>
            <person name="Crous P.W."/>
            <person name="Grigoriev I.V."/>
        </authorList>
    </citation>
    <scope>NUCLEOTIDE SEQUENCE</scope>
    <source>
        <strain evidence="5">CBS 342.82</strain>
    </source>
</reference>
<feature type="compositionally biased region" description="Acidic residues" evidence="2">
    <location>
        <begin position="357"/>
        <end position="370"/>
    </location>
</feature>
<feature type="region of interest" description="Disordered" evidence="2">
    <location>
        <begin position="140"/>
        <end position="246"/>
    </location>
</feature>
<dbReference type="GO" id="GO:0008270">
    <property type="term" value="F:zinc ion binding"/>
    <property type="evidence" value="ECO:0007669"/>
    <property type="project" value="UniProtKB-KW"/>
</dbReference>
<dbReference type="RefSeq" id="XP_033463446.1">
    <property type="nucleotide sequence ID" value="XM_033598924.1"/>
</dbReference>
<evidence type="ECO:0000256" key="2">
    <source>
        <dbReference type="SAM" id="MobiDB-lite"/>
    </source>
</evidence>
<keyword evidence="1" id="KW-0472">Membrane</keyword>
<dbReference type="PANTHER" id="PTHR22166">
    <property type="entry name" value="ENDOPLASMIC RETICULUM JUNCTION FORMATION PROTEIN LUNAPARK"/>
    <property type="match status" value="1"/>
</dbReference>
<comment type="caution">
    <text evidence="1">Lacks conserved residue(s) required for the propagation of feature annotation.</text>
</comment>
<evidence type="ECO:0000259" key="3">
    <source>
        <dbReference type="Pfam" id="PF10058"/>
    </source>
</evidence>
<gene>
    <name evidence="5" type="ORF">K489DRAFT_115101</name>
</gene>
<feature type="transmembrane region" description="Helical" evidence="1">
    <location>
        <begin position="47"/>
        <end position="67"/>
    </location>
</feature>
<keyword evidence="1" id="KW-0479">Metal-binding</keyword>
<evidence type="ECO:0000313" key="5">
    <source>
        <dbReference type="RefSeq" id="XP_033463446.1"/>
    </source>
</evidence>
<dbReference type="GO" id="GO:1903373">
    <property type="term" value="P:positive regulation of endoplasmic reticulum tubular network organization"/>
    <property type="evidence" value="ECO:0007669"/>
    <property type="project" value="UniProtKB-UniRule"/>
</dbReference>
<sequence length="396" mass="43606">MVSFWPFGGDDNSAASFEKALSQLSEKITTATARNARFKHRQRKYKALWTIYTVFGYILIDIILILVTRWENWGPLSWTVVSGGPLGIYIVRRILHAYYDSRLTAGQEHLGDLVKQRDETLEKLKATTKYDSTQILLEKYGGSPSSKRAESSSNLPRKRQKSDNGAAIQRAPVNQQPARTGMPPPATANIQASPIPRQPQDSTRPLSWAGGPNPPPQQAGLASANAPGEEFAPNAFASSTRPPMLSAPSQQYAVTGPKWYDRIMDVILGDDETQAKNRLVLICSNCRLVNGQAPPGSRTEEDVGKWRCGECKTWNGVESEEKRVLKHAAQRELEPQPIRRAATDLGAGTRSLGEDFEHVEEETDSDEVGQAEEAKGGDDAPPAKSTRSASRPKRKT</sequence>
<comment type="similarity">
    <text evidence="1">Belongs to the lunapark family.</text>
</comment>
<evidence type="ECO:0000313" key="4">
    <source>
        <dbReference type="Proteomes" id="UP000504637"/>
    </source>
</evidence>
<protein>
    <recommendedName>
        <fullName evidence="1">Endoplasmic reticulum junction formation protein lunapark</fullName>
    </recommendedName>
</protein>
<feature type="compositionally biased region" description="Polar residues" evidence="2">
    <location>
        <begin position="236"/>
        <end position="246"/>
    </location>
</feature>
<keyword evidence="1" id="KW-0256">Endoplasmic reticulum</keyword>
<dbReference type="OrthoDB" id="1725934at2759"/>
<dbReference type="GO" id="GO:0098826">
    <property type="term" value="C:endoplasmic reticulum tubular network membrane"/>
    <property type="evidence" value="ECO:0007669"/>
    <property type="project" value="UniProtKB-UniRule"/>
</dbReference>
<dbReference type="PANTHER" id="PTHR22166:SF12">
    <property type="entry name" value="ENDOPLASMIC RETICULUM JUNCTION FORMATION PROTEIN LUNAPARK"/>
    <property type="match status" value="1"/>
</dbReference>
<proteinExistence type="inferred from homology"/>
<reference evidence="5" key="2">
    <citation type="submission" date="2020-04" db="EMBL/GenBank/DDBJ databases">
        <authorList>
            <consortium name="NCBI Genome Project"/>
        </authorList>
    </citation>
    <scope>NUCLEOTIDE SEQUENCE</scope>
    <source>
        <strain evidence="5">CBS 342.82</strain>
    </source>
</reference>
<comment type="function">
    <text evidence="1">Plays a role in determining ER morphology.</text>
</comment>
<comment type="subcellular location">
    <subcellularLocation>
        <location evidence="1">Endoplasmic reticulum membrane</location>
        <topology evidence="1">Multi-pass membrane protein</topology>
    </subcellularLocation>
</comment>
<organism evidence="5">
    <name type="scientific">Dissoconium aciculare CBS 342.82</name>
    <dbReference type="NCBI Taxonomy" id="1314786"/>
    <lineage>
        <taxon>Eukaryota</taxon>
        <taxon>Fungi</taxon>
        <taxon>Dikarya</taxon>
        <taxon>Ascomycota</taxon>
        <taxon>Pezizomycotina</taxon>
        <taxon>Dothideomycetes</taxon>
        <taxon>Dothideomycetidae</taxon>
        <taxon>Mycosphaerellales</taxon>
        <taxon>Dissoconiaceae</taxon>
        <taxon>Dissoconium</taxon>
    </lineage>
</organism>
<keyword evidence="1" id="KW-1133">Transmembrane helix</keyword>
<dbReference type="InterPro" id="IPR040115">
    <property type="entry name" value="Lnp"/>
</dbReference>
<dbReference type="GO" id="GO:0071788">
    <property type="term" value="P:endoplasmic reticulum tubular network maintenance"/>
    <property type="evidence" value="ECO:0007669"/>
    <property type="project" value="UniProtKB-UniRule"/>
</dbReference>
<keyword evidence="1" id="KW-0862">Zinc</keyword>
<dbReference type="Pfam" id="PF10058">
    <property type="entry name" value="Zn_ribbon_10"/>
    <property type="match status" value="1"/>
</dbReference>
<reference evidence="5" key="3">
    <citation type="submission" date="2025-08" db="UniProtKB">
        <authorList>
            <consortium name="RefSeq"/>
        </authorList>
    </citation>
    <scope>IDENTIFICATION</scope>
    <source>
        <strain evidence="5">CBS 342.82</strain>
    </source>
</reference>
<comment type="domain">
    <text evidence="1">The C4-type zinc finger motif is necessary both for its ER three-way tubular junction localization and formation.</text>
</comment>
<dbReference type="Proteomes" id="UP000504637">
    <property type="component" value="Unplaced"/>
</dbReference>
<feature type="domain" description="Lunapark zinc ribbon" evidence="3">
    <location>
        <begin position="259"/>
        <end position="315"/>
    </location>
</feature>
<feature type="compositionally biased region" description="Polar residues" evidence="2">
    <location>
        <begin position="143"/>
        <end position="155"/>
    </location>
</feature>
<name>A0A6J3MEI2_9PEZI</name>